<dbReference type="EMBL" id="APLQ01000014">
    <property type="protein sequence ID" value="ENO12750.2"/>
    <property type="molecule type" value="Genomic_DNA"/>
</dbReference>
<comment type="caution">
    <text evidence="2">The sequence shown here is derived from an EMBL/GenBank/DDBJ whole genome shotgun (WGS) entry which is preliminary data.</text>
</comment>
<dbReference type="Proteomes" id="UP000013165">
    <property type="component" value="Unassembled WGS sequence"/>
</dbReference>
<evidence type="ECO:0000313" key="3">
    <source>
        <dbReference type="Proteomes" id="UP000013165"/>
    </source>
</evidence>
<dbReference type="AlphaFoldDB" id="N6VRE8"/>
<keyword evidence="1" id="KW-0732">Signal</keyword>
<proteinExistence type="predicted"/>
<dbReference type="OrthoDB" id="6078867at2"/>
<protein>
    <recommendedName>
        <fullName evidence="4">Lipoprotein</fullName>
    </recommendedName>
</protein>
<reference evidence="2 3" key="1">
    <citation type="journal article" date="2013" name="Genome Announc.">
        <title>Genome Sequence of the Polycyclic Aromatic Hydrocarbon-Degrading Bacterium Strain Marinobacter nanhaiticus D15-8WT.</title>
        <authorList>
            <person name="Cui Z."/>
            <person name="Gao W."/>
            <person name="Li Q."/>
            <person name="Xu G."/>
            <person name="Zheng L."/>
        </authorList>
    </citation>
    <scope>NUCLEOTIDE SEQUENCE [LARGE SCALE GENOMIC DNA]</scope>
    <source>
        <strain evidence="2 3">D15-8W</strain>
    </source>
</reference>
<feature type="signal peptide" evidence="1">
    <location>
        <begin position="1"/>
        <end position="30"/>
    </location>
</feature>
<accession>N6VRE8</accession>
<name>N6VRE8_9GAMM</name>
<gene>
    <name evidence="2" type="ORF">J057_15170</name>
</gene>
<sequence length="167" mass="18343">MNKRYSFSLKTLRGLVCPCLLVLGGCTNVAGDVARIIELPSASPSGSKALFSIASNFFVSAGYDCGAEVRPDQFRCSKNLRDLYIHQTKAVVEIYPANDEDDSYTLVTNRWDEGLIPGELVSGTFSNADVEAFCQFLLEEEIGECRTGSERAGVRFRFNTADWGYAA</sequence>
<dbReference type="PATRIC" id="fig|626887.3.peg.3027"/>
<evidence type="ECO:0008006" key="4">
    <source>
        <dbReference type="Google" id="ProtNLM"/>
    </source>
</evidence>
<evidence type="ECO:0000256" key="1">
    <source>
        <dbReference type="SAM" id="SignalP"/>
    </source>
</evidence>
<keyword evidence="3" id="KW-1185">Reference proteome</keyword>
<evidence type="ECO:0000313" key="2">
    <source>
        <dbReference type="EMBL" id="ENO12750.2"/>
    </source>
</evidence>
<dbReference type="PROSITE" id="PS51257">
    <property type="entry name" value="PROKAR_LIPOPROTEIN"/>
    <property type="match status" value="1"/>
</dbReference>
<organism evidence="2 3">
    <name type="scientific">Marinobacter nanhaiticus D15-8W</name>
    <dbReference type="NCBI Taxonomy" id="626887"/>
    <lineage>
        <taxon>Bacteria</taxon>
        <taxon>Pseudomonadati</taxon>
        <taxon>Pseudomonadota</taxon>
        <taxon>Gammaproteobacteria</taxon>
        <taxon>Pseudomonadales</taxon>
        <taxon>Marinobacteraceae</taxon>
        <taxon>Marinobacter</taxon>
    </lineage>
</organism>
<dbReference type="HOGENOM" id="CLU_1813490_0_0_6"/>
<feature type="chain" id="PRO_5016591209" description="Lipoprotein" evidence="1">
    <location>
        <begin position="31"/>
        <end position="167"/>
    </location>
</feature>